<name>A0A4R2K2P5_9PSEU</name>
<dbReference type="InterPro" id="IPR048304">
    <property type="entry name" value="UbiD_Rift_dom"/>
</dbReference>
<dbReference type="Gene3D" id="3.40.1670.10">
    <property type="entry name" value="UbiD C-terminal domain-like"/>
    <property type="match status" value="1"/>
</dbReference>
<evidence type="ECO:0000313" key="4">
    <source>
        <dbReference type="Proteomes" id="UP000295680"/>
    </source>
</evidence>
<dbReference type="AlphaFoldDB" id="A0A4R2K2P5"/>
<dbReference type="EMBL" id="SLWS01000003">
    <property type="protein sequence ID" value="TCO60575.1"/>
    <property type="molecule type" value="Genomic_DNA"/>
</dbReference>
<evidence type="ECO:0000259" key="2">
    <source>
        <dbReference type="Pfam" id="PF20696"/>
    </source>
</evidence>
<proteinExistence type="predicted"/>
<organism evidence="3 4">
    <name type="scientific">Actinocrispum wychmicini</name>
    <dbReference type="NCBI Taxonomy" id="1213861"/>
    <lineage>
        <taxon>Bacteria</taxon>
        <taxon>Bacillati</taxon>
        <taxon>Actinomycetota</taxon>
        <taxon>Actinomycetes</taxon>
        <taxon>Pseudonocardiales</taxon>
        <taxon>Pseudonocardiaceae</taxon>
        <taxon>Actinocrispum</taxon>
    </lineage>
</organism>
<dbReference type="Proteomes" id="UP000295680">
    <property type="component" value="Unassembled WGS sequence"/>
</dbReference>
<dbReference type="InterPro" id="IPR049381">
    <property type="entry name" value="UbiD-like_C"/>
</dbReference>
<dbReference type="RefSeq" id="WP_132115668.1">
    <property type="nucleotide sequence ID" value="NZ_SLWS01000003.1"/>
</dbReference>
<dbReference type="SUPFAM" id="SSF143968">
    <property type="entry name" value="UbiD C-terminal domain-like"/>
    <property type="match status" value="1"/>
</dbReference>
<dbReference type="GO" id="GO:0005829">
    <property type="term" value="C:cytosol"/>
    <property type="evidence" value="ECO:0007669"/>
    <property type="project" value="TreeGrafter"/>
</dbReference>
<comment type="caution">
    <text evidence="3">The sequence shown here is derived from an EMBL/GenBank/DDBJ whole genome shotgun (WGS) entry which is preliminary data.</text>
</comment>
<dbReference type="OrthoDB" id="9809841at2"/>
<dbReference type="Pfam" id="PF01977">
    <property type="entry name" value="UbiD"/>
    <property type="match status" value="1"/>
</dbReference>
<dbReference type="PANTHER" id="PTHR30108">
    <property type="entry name" value="3-OCTAPRENYL-4-HYDROXYBENZOATE CARBOXY-LYASE-RELATED"/>
    <property type="match status" value="1"/>
</dbReference>
<feature type="domain" description="3-octaprenyl-4-hydroxybenzoate carboxy-lyase-like C-terminal" evidence="2">
    <location>
        <begin position="334"/>
        <end position="430"/>
    </location>
</feature>
<reference evidence="3 4" key="1">
    <citation type="submission" date="2019-03" db="EMBL/GenBank/DDBJ databases">
        <title>Genomic Encyclopedia of Type Strains, Phase IV (KMG-IV): sequencing the most valuable type-strain genomes for metagenomic binning, comparative biology and taxonomic classification.</title>
        <authorList>
            <person name="Goeker M."/>
        </authorList>
    </citation>
    <scope>NUCLEOTIDE SEQUENCE [LARGE SCALE GENOMIC DNA]</scope>
    <source>
        <strain evidence="3 4">DSM 45934</strain>
    </source>
</reference>
<dbReference type="GO" id="GO:0006744">
    <property type="term" value="P:ubiquinone biosynthetic process"/>
    <property type="evidence" value="ECO:0007669"/>
    <property type="project" value="TreeGrafter"/>
</dbReference>
<feature type="domain" description="3-octaprenyl-4-hydroxybenzoate carboxy-lyase-like Rift-related" evidence="1">
    <location>
        <begin position="112"/>
        <end position="304"/>
    </location>
</feature>
<dbReference type="InterPro" id="IPR002830">
    <property type="entry name" value="UbiD"/>
</dbReference>
<protein>
    <submittedName>
        <fullName evidence="3">4-hydroxy-3-polyprenylbenzoate decarboxylase</fullName>
    </submittedName>
</protein>
<dbReference type="PANTHER" id="PTHR30108:SF17">
    <property type="entry name" value="FERULIC ACID DECARBOXYLASE 1"/>
    <property type="match status" value="1"/>
</dbReference>
<sequence>MTAHPGLSVRAAVNWVRRHAPDQWHEPTAALPCDDVAADFASRYAGIPANSLTRTEPVVCYRVDGRSMPVLLGLYGSAERVRTWLPGLPLRTDRAAVDALVADATPPVVVTDPSCRQRSYARVDLTKLPALRATPRDAGPYLTMGVVMAGESLSVHRMLVLGRDRLAIWMVPGRALRRMHEAAVLTGRRLPVSVNIGAPPAAVVASALSTTVLPVGKLALAGAMAGGPVALANGVSQPVSVLAESEIVLEGFLDGSVTDESLDGPPDVSLPEFLGYDGAARADLPVLTVTAVTTRRSPRFQAVIGPGREQSVILGMAGALSVALTTDTPEWRLIADLHYSPAGGGMLLLVVAVRKDSAADDARLGGIARRIFDWHGFVKLIVFTDTDVDITSAEDVLWAVTTRANLGTDCGTFAGFRPLGMDPSHGPDWAGERGSDGGNGRTYVDATVPYALRDQVVRSFRGRS</sequence>
<dbReference type="Pfam" id="PF20696">
    <property type="entry name" value="UbiD_C"/>
    <property type="match status" value="1"/>
</dbReference>
<evidence type="ECO:0000313" key="3">
    <source>
        <dbReference type="EMBL" id="TCO60575.1"/>
    </source>
</evidence>
<accession>A0A4R2K2P5</accession>
<keyword evidence="4" id="KW-1185">Reference proteome</keyword>
<gene>
    <name evidence="3" type="ORF">EV192_103150</name>
</gene>
<dbReference type="GO" id="GO:0008694">
    <property type="term" value="F:4-hydroxy-3-polyprenylbenzoate decarboxylase activity"/>
    <property type="evidence" value="ECO:0007669"/>
    <property type="project" value="TreeGrafter"/>
</dbReference>
<evidence type="ECO:0000259" key="1">
    <source>
        <dbReference type="Pfam" id="PF01977"/>
    </source>
</evidence>
<dbReference type="SUPFAM" id="SSF50475">
    <property type="entry name" value="FMN-binding split barrel"/>
    <property type="match status" value="1"/>
</dbReference>